<feature type="transmembrane region" description="Helical" evidence="7">
    <location>
        <begin position="379"/>
        <end position="401"/>
    </location>
</feature>
<dbReference type="PRINTS" id="PR01437">
    <property type="entry name" value="NUOXDRDTASE4"/>
</dbReference>
<dbReference type="AlphaFoldDB" id="W4M7H6"/>
<evidence type="ECO:0000256" key="6">
    <source>
        <dbReference type="RuleBase" id="RU000320"/>
    </source>
</evidence>
<comment type="caution">
    <text evidence="9">The sequence shown here is derived from an EMBL/GenBank/DDBJ whole genome shotgun (WGS) entry which is preliminary data.</text>
</comment>
<feature type="transmembrane region" description="Helical" evidence="7">
    <location>
        <begin position="338"/>
        <end position="359"/>
    </location>
</feature>
<comment type="similarity">
    <text evidence="2">Belongs to the complex I subunit 4 family.</text>
</comment>
<dbReference type="GO" id="GO:0048039">
    <property type="term" value="F:ubiquinone binding"/>
    <property type="evidence" value="ECO:0007669"/>
    <property type="project" value="TreeGrafter"/>
</dbReference>
<name>W4M7H6_9BACT</name>
<evidence type="ECO:0000256" key="5">
    <source>
        <dbReference type="ARBA" id="ARBA00023136"/>
    </source>
</evidence>
<feature type="transmembrane region" description="Helical" evidence="7">
    <location>
        <begin position="460"/>
        <end position="477"/>
    </location>
</feature>
<dbReference type="Pfam" id="PF00361">
    <property type="entry name" value="Proton_antipo_M"/>
    <property type="match status" value="1"/>
</dbReference>
<feature type="transmembrane region" description="Helical" evidence="7">
    <location>
        <begin position="137"/>
        <end position="154"/>
    </location>
</feature>
<keyword evidence="4 7" id="KW-1133">Transmembrane helix</keyword>
<dbReference type="GO" id="GO:0012505">
    <property type="term" value="C:endomembrane system"/>
    <property type="evidence" value="ECO:0007669"/>
    <property type="project" value="UniProtKB-SubCell"/>
</dbReference>
<dbReference type="PANTHER" id="PTHR43507:SF1">
    <property type="entry name" value="NADH-UBIQUINONE OXIDOREDUCTASE CHAIN 4"/>
    <property type="match status" value="1"/>
</dbReference>
<dbReference type="GO" id="GO:0042773">
    <property type="term" value="P:ATP synthesis coupled electron transport"/>
    <property type="evidence" value="ECO:0007669"/>
    <property type="project" value="InterPro"/>
</dbReference>
<dbReference type="GO" id="GO:0008137">
    <property type="term" value="F:NADH dehydrogenase (ubiquinone) activity"/>
    <property type="evidence" value="ECO:0007669"/>
    <property type="project" value="InterPro"/>
</dbReference>
<evidence type="ECO:0000259" key="8">
    <source>
        <dbReference type="Pfam" id="PF00361"/>
    </source>
</evidence>
<keyword evidence="5 7" id="KW-0472">Membrane</keyword>
<proteinExistence type="inferred from homology"/>
<keyword evidence="10" id="KW-1185">Reference proteome</keyword>
<evidence type="ECO:0000313" key="9">
    <source>
        <dbReference type="EMBL" id="ETX05861.1"/>
    </source>
</evidence>
<feature type="transmembrane region" description="Helical" evidence="7">
    <location>
        <begin position="206"/>
        <end position="229"/>
    </location>
</feature>
<evidence type="ECO:0000256" key="2">
    <source>
        <dbReference type="ARBA" id="ARBA00009025"/>
    </source>
</evidence>
<feature type="transmembrane region" description="Helical" evidence="7">
    <location>
        <begin position="281"/>
        <end position="303"/>
    </location>
</feature>
<feature type="transmembrane region" description="Helical" evidence="7">
    <location>
        <begin position="30"/>
        <end position="53"/>
    </location>
</feature>
<dbReference type="HOGENOM" id="CLU_007100_4_4_7"/>
<dbReference type="Proteomes" id="UP000019140">
    <property type="component" value="Unassembled WGS sequence"/>
</dbReference>
<dbReference type="EMBL" id="AZHX01000848">
    <property type="protein sequence ID" value="ETX05861.1"/>
    <property type="molecule type" value="Genomic_DNA"/>
</dbReference>
<accession>W4M7H6</accession>
<evidence type="ECO:0000313" key="10">
    <source>
        <dbReference type="Proteomes" id="UP000019140"/>
    </source>
</evidence>
<feature type="transmembrane region" description="Helical" evidence="7">
    <location>
        <begin position="6"/>
        <end position="23"/>
    </location>
</feature>
<protein>
    <submittedName>
        <fullName evidence="9">NADH:ubiquinone oxidoreductase subunit M</fullName>
    </submittedName>
</protein>
<feature type="transmembrane region" description="Helical" evidence="7">
    <location>
        <begin position="413"/>
        <end position="434"/>
    </location>
</feature>
<dbReference type="PATRIC" id="fig|1429439.4.peg.3489"/>
<dbReference type="GO" id="GO:0015990">
    <property type="term" value="P:electron transport coupled proton transport"/>
    <property type="evidence" value="ECO:0007669"/>
    <property type="project" value="TreeGrafter"/>
</dbReference>
<evidence type="ECO:0000256" key="4">
    <source>
        <dbReference type="ARBA" id="ARBA00022989"/>
    </source>
</evidence>
<feature type="domain" description="NADH:quinone oxidoreductase/Mrp antiporter transmembrane" evidence="8">
    <location>
        <begin position="130"/>
        <end position="425"/>
    </location>
</feature>
<organism evidence="9 10">
    <name type="scientific">Candidatus Entotheonella gemina</name>
    <dbReference type="NCBI Taxonomy" id="1429439"/>
    <lineage>
        <taxon>Bacteria</taxon>
        <taxon>Pseudomonadati</taxon>
        <taxon>Nitrospinota/Tectimicrobiota group</taxon>
        <taxon>Candidatus Tectimicrobiota</taxon>
        <taxon>Candidatus Entotheonellia</taxon>
        <taxon>Candidatus Entotheonellales</taxon>
        <taxon>Candidatus Entotheonellaceae</taxon>
        <taxon>Candidatus Entotheonella</taxon>
    </lineage>
</organism>
<reference evidence="9 10" key="1">
    <citation type="journal article" date="2014" name="Nature">
        <title>An environmental bacterial taxon with a large and distinct metabolic repertoire.</title>
        <authorList>
            <person name="Wilson M.C."/>
            <person name="Mori T."/>
            <person name="Ruckert C."/>
            <person name="Uria A.R."/>
            <person name="Helf M.J."/>
            <person name="Takada K."/>
            <person name="Gernert C."/>
            <person name="Steffens U.A."/>
            <person name="Heycke N."/>
            <person name="Schmitt S."/>
            <person name="Rinke C."/>
            <person name="Helfrich E.J."/>
            <person name="Brachmann A.O."/>
            <person name="Gurgui C."/>
            <person name="Wakimoto T."/>
            <person name="Kracht M."/>
            <person name="Crusemann M."/>
            <person name="Hentschel U."/>
            <person name="Abe I."/>
            <person name="Matsunaga S."/>
            <person name="Kalinowski J."/>
            <person name="Takeyama H."/>
            <person name="Piel J."/>
        </authorList>
    </citation>
    <scope>NUCLEOTIDE SEQUENCE [LARGE SCALE GENOMIC DNA]</scope>
    <source>
        <strain evidence="10">TSY2</strain>
    </source>
</reference>
<feature type="transmembrane region" description="Helical" evidence="7">
    <location>
        <begin position="250"/>
        <end position="275"/>
    </location>
</feature>
<dbReference type="GO" id="GO:0003954">
    <property type="term" value="F:NADH dehydrogenase activity"/>
    <property type="evidence" value="ECO:0007669"/>
    <property type="project" value="TreeGrafter"/>
</dbReference>
<dbReference type="NCBIfam" id="TIGR01972">
    <property type="entry name" value="NDH_I_M"/>
    <property type="match status" value="1"/>
</dbReference>
<comment type="subcellular location">
    <subcellularLocation>
        <location evidence="1">Endomembrane system</location>
        <topology evidence="1">Multi-pass membrane protein</topology>
    </subcellularLocation>
    <subcellularLocation>
        <location evidence="6">Membrane</location>
        <topology evidence="6">Multi-pass membrane protein</topology>
    </subcellularLocation>
</comment>
<dbReference type="NCBIfam" id="NF004500">
    <property type="entry name" value="PRK05846.1-4"/>
    <property type="match status" value="1"/>
</dbReference>
<dbReference type="InterPro" id="IPR001750">
    <property type="entry name" value="ND/Mrp_TM"/>
</dbReference>
<dbReference type="GO" id="GO:0016020">
    <property type="term" value="C:membrane"/>
    <property type="evidence" value="ECO:0007669"/>
    <property type="project" value="UniProtKB-SubCell"/>
</dbReference>
<feature type="transmembrane region" description="Helical" evidence="7">
    <location>
        <begin position="73"/>
        <end position="100"/>
    </location>
</feature>
<feature type="transmembrane region" description="Helical" evidence="7">
    <location>
        <begin position="166"/>
        <end position="186"/>
    </location>
</feature>
<feature type="transmembrane region" description="Helical" evidence="7">
    <location>
        <begin position="310"/>
        <end position="332"/>
    </location>
</feature>
<feature type="transmembrane region" description="Helical" evidence="7">
    <location>
        <begin position="112"/>
        <end position="131"/>
    </location>
</feature>
<keyword evidence="3 6" id="KW-0812">Transmembrane</keyword>
<evidence type="ECO:0000256" key="1">
    <source>
        <dbReference type="ARBA" id="ARBA00004127"/>
    </source>
</evidence>
<dbReference type="InterPro" id="IPR010227">
    <property type="entry name" value="NADH_Q_OxRdtase_chainM/4"/>
</dbReference>
<dbReference type="InterPro" id="IPR003918">
    <property type="entry name" value="NADH_UbQ_OxRdtase"/>
</dbReference>
<evidence type="ECO:0000256" key="7">
    <source>
        <dbReference type="SAM" id="Phobius"/>
    </source>
</evidence>
<gene>
    <name evidence="9" type="ORF">ETSY2_20510</name>
</gene>
<evidence type="ECO:0000256" key="3">
    <source>
        <dbReference type="ARBA" id="ARBA00022692"/>
    </source>
</evidence>
<dbReference type="PANTHER" id="PTHR43507">
    <property type="entry name" value="NADH-UBIQUINONE OXIDOREDUCTASE CHAIN 4"/>
    <property type="match status" value="1"/>
</dbReference>
<sequence>MTFPLLTTVLFLPLVGALILLGFPRERENAVRLCAMIVMALTFAVSVVLFLLFDSALPQMQWVERAAWLTSLGIYYHIGVDGISLPLVLLTTLLTPLAFLQAWHSIEIKVKEFAILMLVLETGMLGVFLALDMFLFFIFWEVILVPMYFLIGVWGGALRYQAMIKFLLYTMAGSALMLVAIIALHFLNLSPDYGGTGERSWYLFDFYRLTLPIGMQKLLFGAFFLAFAIKVPLFPFHTWLPLAHVEAPTAGSVILAGVLLKMGTYGLLRFCLPIFPQASDIYAPLISTLAVIGIIYGALVAMVQPDVKKLVAYSSVSHLGFVVLGIFSGTMAGIQGSVLQMVSHGLSTGALFLLIGMIYDRRHTREIADFGGLWKPMPVFAVFFLVAMFSSIGLPGLNGFVGEFLILLGTFEVYRVFAVIAAIGIILGAVYMLWMYQRVMYGDVTHDANRHLPDMNGREIALMIPIVVLMFWIGIYPNTFLRKMDKSSAHLIEQMRTQRVLADSQAKIDAQLPGPKQSIK</sequence>